<comment type="caution">
    <text evidence="2">The sequence shown here is derived from an EMBL/GenBank/DDBJ whole genome shotgun (WGS) entry which is preliminary data.</text>
</comment>
<reference evidence="3" key="1">
    <citation type="journal article" date="2019" name="Int. J. Syst. Evol. Microbiol.">
        <title>The Global Catalogue of Microorganisms (GCM) 10K type strain sequencing project: providing services to taxonomists for standard genome sequencing and annotation.</title>
        <authorList>
            <consortium name="The Broad Institute Genomics Platform"/>
            <consortium name="The Broad Institute Genome Sequencing Center for Infectious Disease"/>
            <person name="Wu L."/>
            <person name="Ma J."/>
        </authorList>
    </citation>
    <scope>NUCLEOTIDE SEQUENCE [LARGE SCALE GENOMIC DNA]</scope>
    <source>
        <strain evidence="3">JCM 18304</strain>
    </source>
</reference>
<organism evidence="2 3">
    <name type="scientific">Rugosimonospora acidiphila</name>
    <dbReference type="NCBI Taxonomy" id="556531"/>
    <lineage>
        <taxon>Bacteria</taxon>
        <taxon>Bacillati</taxon>
        <taxon>Actinomycetota</taxon>
        <taxon>Actinomycetes</taxon>
        <taxon>Micromonosporales</taxon>
        <taxon>Micromonosporaceae</taxon>
        <taxon>Rugosimonospora</taxon>
    </lineage>
</organism>
<evidence type="ECO:0000313" key="3">
    <source>
        <dbReference type="Proteomes" id="UP001501570"/>
    </source>
</evidence>
<feature type="compositionally biased region" description="Low complexity" evidence="1">
    <location>
        <begin position="60"/>
        <end position="73"/>
    </location>
</feature>
<protein>
    <submittedName>
        <fullName evidence="2">Uncharacterized protein</fullName>
    </submittedName>
</protein>
<accession>A0ABP9RTK2</accession>
<evidence type="ECO:0000256" key="1">
    <source>
        <dbReference type="SAM" id="MobiDB-lite"/>
    </source>
</evidence>
<gene>
    <name evidence="2" type="ORF">GCM10023322_34160</name>
</gene>
<keyword evidence="3" id="KW-1185">Reference proteome</keyword>
<proteinExistence type="predicted"/>
<sequence>MCDLVPDAVTGAGDDGDPVGACSGVHIRSTKEGATRWRMPSGDATTVEGQGSMSGGLGAGAAEAARCPGGRPATGPVRVRPDREAAGNDRPGRVDIRRRGRGRMTPAHLSCVQSTGSATGTQALKFNNYKDFMPHP</sequence>
<evidence type="ECO:0000313" key="2">
    <source>
        <dbReference type="EMBL" id="GAA5186933.1"/>
    </source>
</evidence>
<feature type="compositionally biased region" description="Basic and acidic residues" evidence="1">
    <location>
        <begin position="79"/>
        <end position="97"/>
    </location>
</feature>
<dbReference type="EMBL" id="BAABJQ010000009">
    <property type="protein sequence ID" value="GAA5186933.1"/>
    <property type="molecule type" value="Genomic_DNA"/>
</dbReference>
<feature type="region of interest" description="Disordered" evidence="1">
    <location>
        <begin position="1"/>
        <end position="116"/>
    </location>
</feature>
<dbReference type="Proteomes" id="UP001501570">
    <property type="component" value="Unassembled WGS sequence"/>
</dbReference>
<name>A0ABP9RTK2_9ACTN</name>